<protein>
    <submittedName>
        <fullName evidence="2">Uncharacterized protein</fullName>
    </submittedName>
</protein>
<gene>
    <name evidence="2" type="primary">orf222</name>
    <name evidence="2" type="ORF">Psor_072</name>
</gene>
<dbReference type="GeneID" id="29073816"/>
<keyword evidence="1" id="KW-0812">Transmembrane</keyword>
<dbReference type="AlphaFoldDB" id="A0A1C9CDW3"/>
<keyword evidence="1" id="KW-1133">Transmembrane helix</keyword>
<dbReference type="RefSeq" id="YP_009297204.1">
    <property type="nucleotide sequence ID" value="NC_031175.1"/>
</dbReference>
<evidence type="ECO:0000313" key="2">
    <source>
        <dbReference type="EMBL" id="AOM66547.1"/>
    </source>
</evidence>
<name>A0A1C9CDW3_PORSO</name>
<feature type="transmembrane region" description="Helical" evidence="1">
    <location>
        <begin position="106"/>
        <end position="127"/>
    </location>
</feature>
<geneLocation type="plastid" evidence="2"/>
<feature type="transmembrane region" description="Helical" evidence="1">
    <location>
        <begin position="28"/>
        <end position="61"/>
    </location>
</feature>
<feature type="transmembrane region" description="Helical" evidence="1">
    <location>
        <begin position="73"/>
        <end position="90"/>
    </location>
</feature>
<proteinExistence type="predicted"/>
<feature type="transmembrane region" description="Helical" evidence="1">
    <location>
        <begin position="192"/>
        <end position="214"/>
    </location>
</feature>
<keyword evidence="1" id="KW-0472">Membrane</keyword>
<sequence>MYIMSTGYNSYIFKPKAWLHNVPIRSKIFFLCIISYTIINFDYGILLTIYFLFILLISIRYKYKVYSKETKKIVIGSILLCLPLITYHIVQTKLNKKEFGINWYKSYYISICFQAFIIMNLVLQNFIKKEEMGYFLLKISRKFETFKLTFMMSNNFLKVLEKKIEILIYNWYNRDLLVERKYLNNFKKTIFYSVQFLFFELYYETIKFSLIVFLRKKTIKKI</sequence>
<reference evidence="2" key="1">
    <citation type="journal article" date="2016" name="BMC Biol.">
        <title>Parallel evolution of highly conserved plastid genome architecture in red seaweeds and seed plants.</title>
        <authorList>
            <person name="Lee J."/>
            <person name="Cho C.H."/>
            <person name="Park S.I."/>
            <person name="Choi J.W."/>
            <person name="Song H.S."/>
            <person name="West J.A."/>
            <person name="Bhattacharya D."/>
            <person name="Yoon H.S."/>
        </authorList>
    </citation>
    <scope>NUCLEOTIDE SEQUENCE</scope>
</reference>
<accession>A0A1C9CDW3</accession>
<keyword evidence="2" id="KW-0934">Plastid</keyword>
<organism evidence="2">
    <name type="scientific">Porphyridium sordidum</name>
    <name type="common">Red alga</name>
    <dbReference type="NCBI Taxonomy" id="28024"/>
    <lineage>
        <taxon>Eukaryota</taxon>
        <taxon>Rhodophyta</taxon>
        <taxon>Bangiophyceae</taxon>
        <taxon>Porphyridiales</taxon>
        <taxon>Porphyridiaceae</taxon>
        <taxon>Porphyridium</taxon>
    </lineage>
</organism>
<evidence type="ECO:0000256" key="1">
    <source>
        <dbReference type="SAM" id="Phobius"/>
    </source>
</evidence>
<dbReference type="EMBL" id="KX284720">
    <property type="protein sequence ID" value="AOM66547.1"/>
    <property type="molecule type" value="Genomic_DNA"/>
</dbReference>